<comment type="subcellular location">
    <subcellularLocation>
        <location evidence="1">Cell membrane</location>
        <topology evidence="1">Multi-pass membrane protein</topology>
    </subcellularLocation>
</comment>
<keyword evidence="5 7" id="KW-1133">Transmembrane helix</keyword>
<dbReference type="Gene3D" id="1.20.120.1220">
    <property type="match status" value="1"/>
</dbReference>
<name>A0A429X762_SIMTE</name>
<dbReference type="GO" id="GO:0006465">
    <property type="term" value="P:signal peptide processing"/>
    <property type="evidence" value="ECO:0007669"/>
    <property type="project" value="TreeGrafter"/>
</dbReference>
<dbReference type="RefSeq" id="WP_120116254.1">
    <property type="nucleotide sequence ID" value="NZ_DAMDJW010000113.1"/>
</dbReference>
<keyword evidence="6 7" id="KW-0472">Membrane</keyword>
<dbReference type="Pfam" id="PF01478">
    <property type="entry name" value="Peptidase_A24"/>
    <property type="match status" value="1"/>
</dbReference>
<comment type="caution">
    <text evidence="10">The sequence shown here is derived from an EMBL/GenBank/DDBJ whole genome shotgun (WGS) entry which is preliminary data.</text>
</comment>
<evidence type="ECO:0000256" key="4">
    <source>
        <dbReference type="ARBA" id="ARBA00022692"/>
    </source>
</evidence>
<proteinExistence type="inferred from homology"/>
<evidence type="ECO:0000313" key="10">
    <source>
        <dbReference type="EMBL" id="RST59267.1"/>
    </source>
</evidence>
<feature type="transmembrane region" description="Helical" evidence="7">
    <location>
        <begin position="70"/>
        <end position="90"/>
    </location>
</feature>
<evidence type="ECO:0000256" key="3">
    <source>
        <dbReference type="ARBA" id="ARBA00022475"/>
    </source>
</evidence>
<evidence type="ECO:0000256" key="7">
    <source>
        <dbReference type="SAM" id="Phobius"/>
    </source>
</evidence>
<evidence type="ECO:0000259" key="8">
    <source>
        <dbReference type="Pfam" id="PF01478"/>
    </source>
</evidence>
<keyword evidence="3" id="KW-1003">Cell membrane</keyword>
<accession>A0A429X762</accession>
<feature type="transmembrane region" description="Helical" evidence="7">
    <location>
        <begin position="146"/>
        <end position="163"/>
    </location>
</feature>
<dbReference type="InterPro" id="IPR010627">
    <property type="entry name" value="Prepilin_pept_A24_N"/>
</dbReference>
<reference evidence="10 11" key="1">
    <citation type="submission" date="2018-12" db="EMBL/GenBank/DDBJ databases">
        <authorList>
            <person name="Sun L."/>
            <person name="Chen Z."/>
        </authorList>
    </citation>
    <scope>NUCLEOTIDE SEQUENCE [LARGE SCALE GENOMIC DNA]</scope>
    <source>
        <strain evidence="10 11">LMG 29736</strain>
    </source>
</reference>
<dbReference type="GO" id="GO:0005886">
    <property type="term" value="C:plasma membrane"/>
    <property type="evidence" value="ECO:0007669"/>
    <property type="project" value="UniProtKB-SubCell"/>
</dbReference>
<evidence type="ECO:0000256" key="2">
    <source>
        <dbReference type="ARBA" id="ARBA00005801"/>
    </source>
</evidence>
<keyword evidence="4 7" id="KW-0812">Transmembrane</keyword>
<feature type="domain" description="Prepilin peptidase A24 N-terminal" evidence="9">
    <location>
        <begin position="7"/>
        <end position="90"/>
    </location>
</feature>
<sequence>MTFIIFIYGLLLGSFFNVAGLRIPLNKSIVAPESSCPHCNNPLSAIELIPVISFLLQGGKCRSCKVRISPVYPVMELLTGGLFAIAFIKFGWMLEFAIACTLISLFIIITVSDITYMLIPDKVLLIFSGLFLLVRLIEPLDPWWDSLVGAAVGFGLLLSIAIVSKGAMGGGDIKLFAVLGFALGTEVVLLSFFLATLIGAATGGIGMIFGSLQKGEAIPFGPFIAVGTLLAYFYHEEMLQWYFGFL</sequence>
<gene>
    <name evidence="10" type="ORF">D5F11_012980</name>
</gene>
<dbReference type="PANTHER" id="PTHR30487">
    <property type="entry name" value="TYPE 4 PREPILIN-LIKE PROTEINS LEADER PEPTIDE-PROCESSING ENZYME"/>
    <property type="match status" value="1"/>
</dbReference>
<feature type="domain" description="Prepilin type IV endopeptidase peptidase" evidence="8">
    <location>
        <begin position="101"/>
        <end position="202"/>
    </location>
</feature>
<dbReference type="GO" id="GO:0004190">
    <property type="term" value="F:aspartic-type endopeptidase activity"/>
    <property type="evidence" value="ECO:0007669"/>
    <property type="project" value="InterPro"/>
</dbReference>
<dbReference type="Pfam" id="PF06750">
    <property type="entry name" value="A24_N_bact"/>
    <property type="match status" value="1"/>
</dbReference>
<evidence type="ECO:0000256" key="5">
    <source>
        <dbReference type="ARBA" id="ARBA00022989"/>
    </source>
</evidence>
<feature type="transmembrane region" description="Helical" evidence="7">
    <location>
        <begin position="175"/>
        <end position="205"/>
    </location>
</feature>
<dbReference type="InterPro" id="IPR000045">
    <property type="entry name" value="Prepilin_IV_endopep_pep"/>
</dbReference>
<dbReference type="PANTHER" id="PTHR30487:SF0">
    <property type="entry name" value="PREPILIN LEADER PEPTIDASE_N-METHYLTRANSFERASE-RELATED"/>
    <property type="match status" value="1"/>
</dbReference>
<organism evidence="10 11">
    <name type="scientific">Siminovitchia terrae</name>
    <name type="common">Bacillus terrae</name>
    <dbReference type="NCBI Taxonomy" id="1914933"/>
    <lineage>
        <taxon>Bacteria</taxon>
        <taxon>Bacillati</taxon>
        <taxon>Bacillota</taxon>
        <taxon>Bacilli</taxon>
        <taxon>Bacillales</taxon>
        <taxon>Bacillaceae</taxon>
        <taxon>Siminovitchia</taxon>
    </lineage>
</organism>
<protein>
    <submittedName>
        <fullName evidence="10">Prepilin peptidase</fullName>
    </submittedName>
</protein>
<dbReference type="AlphaFoldDB" id="A0A429X762"/>
<comment type="similarity">
    <text evidence="2">Belongs to the peptidase A24 family.</text>
</comment>
<dbReference type="Proteomes" id="UP000287296">
    <property type="component" value="Unassembled WGS sequence"/>
</dbReference>
<evidence type="ECO:0000259" key="9">
    <source>
        <dbReference type="Pfam" id="PF06750"/>
    </source>
</evidence>
<feature type="transmembrane region" description="Helical" evidence="7">
    <location>
        <begin position="96"/>
        <end position="116"/>
    </location>
</feature>
<feature type="transmembrane region" description="Helical" evidence="7">
    <location>
        <begin position="6"/>
        <end position="25"/>
    </location>
</feature>
<dbReference type="InterPro" id="IPR050882">
    <property type="entry name" value="Prepilin_peptidase/N-MTase"/>
</dbReference>
<evidence type="ECO:0000313" key="11">
    <source>
        <dbReference type="Proteomes" id="UP000287296"/>
    </source>
</evidence>
<evidence type="ECO:0000256" key="6">
    <source>
        <dbReference type="ARBA" id="ARBA00023136"/>
    </source>
</evidence>
<feature type="transmembrane region" description="Helical" evidence="7">
    <location>
        <begin position="217"/>
        <end position="234"/>
    </location>
</feature>
<evidence type="ECO:0000256" key="1">
    <source>
        <dbReference type="ARBA" id="ARBA00004651"/>
    </source>
</evidence>
<feature type="transmembrane region" description="Helical" evidence="7">
    <location>
        <begin position="123"/>
        <end position="140"/>
    </location>
</feature>
<dbReference type="OrthoDB" id="9789291at2"/>
<dbReference type="EMBL" id="QYTW02000012">
    <property type="protein sequence ID" value="RST59267.1"/>
    <property type="molecule type" value="Genomic_DNA"/>
</dbReference>